<dbReference type="Proteomes" id="UP000008974">
    <property type="component" value="Unassembled WGS sequence"/>
</dbReference>
<organism evidence="3 4">
    <name type="scientific">Giardia intestinalis (strain P15)</name>
    <name type="common">Giardia lamblia</name>
    <dbReference type="NCBI Taxonomy" id="658858"/>
    <lineage>
        <taxon>Eukaryota</taxon>
        <taxon>Metamonada</taxon>
        <taxon>Diplomonadida</taxon>
        <taxon>Hexamitidae</taxon>
        <taxon>Giardiinae</taxon>
        <taxon>Giardia</taxon>
    </lineage>
</organism>
<evidence type="ECO:0000313" key="4">
    <source>
        <dbReference type="Proteomes" id="UP000008974"/>
    </source>
</evidence>
<feature type="transmembrane region" description="Helical" evidence="1">
    <location>
        <begin position="586"/>
        <end position="607"/>
    </location>
</feature>
<sequence>MLILLALVGLFATIDPLSCFFPNTTVNILLNKHSLTITVWPLPLNHQTVDCSFLQSTTGMTATATVGSYIFSSISVPFWSMEQPNLLTFTCPTDKTAASNCQTNLTRSTVVQMELNYGGLKLSLVAANVYYTLTNNSACWTDPRVSVDYFNKEICFLVSPSDCDLPKDSNFQNTYEAFMLIHLDTIPDAYLNITLSSHGTNAQLPNFVRPYDHNLVTQFCYSCNGVRYPDNTWLTNSNKYDRCIELINILKAELAWSATLTVYVRIPGTTKLKTSATISSSDPQVEVVTPNTIAKAGIISTVKASAGYSKCYKSVIVQVYFGVLAVLLERDPASVCNDIIDYRKILVCGELTAAQDASLLVPTVRLSLENSNFTFKQTKQFLLCTTVACLRDMNRLLVGNPLLTGSFTLQYFSEKILPETIIPYPGTVQRVCFYRATLTVATDLVILRPIGKSPAECPIAEGMTEVVLDIYIHSGVSISSIALERLFVRMSGEIEYKKDKDIIFTCKTMYQRGVYSSENVPKQDVEYYVTGSCSSKLKSVLEAYKNGTGVYAETSFRSTSSGASTVGTHKEYQYIFIKESYFESGLISAGIAATVLICGIIVLIITYTKGYIMEP</sequence>
<accession>E1F6R6</accession>
<evidence type="ECO:0000256" key="2">
    <source>
        <dbReference type="SAM" id="SignalP"/>
    </source>
</evidence>
<feature type="signal peptide" evidence="2">
    <location>
        <begin position="1"/>
        <end position="19"/>
    </location>
</feature>
<feature type="chain" id="PRO_5003145268" evidence="2">
    <location>
        <begin position="20"/>
        <end position="615"/>
    </location>
</feature>
<name>E1F6R6_GIAIA</name>
<dbReference type="OMA" id="NNSACWT"/>
<keyword evidence="1" id="KW-1133">Transmembrane helix</keyword>
<dbReference type="AlphaFoldDB" id="E1F6R6"/>
<proteinExistence type="predicted"/>
<dbReference type="EMBL" id="ACVC01000208">
    <property type="protein sequence ID" value="EFO61838.1"/>
    <property type="molecule type" value="Genomic_DNA"/>
</dbReference>
<protein>
    <submittedName>
        <fullName evidence="3">Uncharacterized protein</fullName>
    </submittedName>
</protein>
<reference evidence="3 4" key="1">
    <citation type="journal article" date="2010" name="BMC Genomics">
        <title>Genome analysis and comparative genomics of a Giardia intestinalis assemblage E isolate.</title>
        <authorList>
            <person name="Jerlstrom-Hultqvist J."/>
            <person name="Franzen O."/>
            <person name="Ankarklev J."/>
            <person name="Xu F."/>
            <person name="Nohynkova E."/>
            <person name="Andersson J.O."/>
            <person name="Svard S.G."/>
            <person name="Andersson B."/>
        </authorList>
    </citation>
    <scope>NUCLEOTIDE SEQUENCE [LARGE SCALE GENOMIC DNA]</scope>
    <source>
        <strain evidence="3 4">P15</strain>
    </source>
</reference>
<keyword evidence="1" id="KW-0472">Membrane</keyword>
<evidence type="ECO:0000256" key="1">
    <source>
        <dbReference type="SAM" id="Phobius"/>
    </source>
</evidence>
<dbReference type="OrthoDB" id="10253263at2759"/>
<gene>
    <name evidence="3" type="ORF">GLP15_2457</name>
</gene>
<keyword evidence="1" id="KW-0812">Transmembrane</keyword>
<keyword evidence="2" id="KW-0732">Signal</keyword>
<comment type="caution">
    <text evidence="3">The sequence shown here is derived from an EMBL/GenBank/DDBJ whole genome shotgun (WGS) entry which is preliminary data.</text>
</comment>
<dbReference type="VEuPathDB" id="GiardiaDB:GLP15_2457"/>
<evidence type="ECO:0000313" key="3">
    <source>
        <dbReference type="EMBL" id="EFO61838.1"/>
    </source>
</evidence>